<dbReference type="InterPro" id="IPR001296">
    <property type="entry name" value="Glyco_trans_1"/>
</dbReference>
<feature type="domain" description="Glycosyltransferase subfamily 4-like N-terminal" evidence="2">
    <location>
        <begin position="12"/>
        <end position="149"/>
    </location>
</feature>
<gene>
    <name evidence="3" type="ORF">ENT66_02010</name>
</gene>
<dbReference type="PANTHER" id="PTHR12526">
    <property type="entry name" value="GLYCOSYLTRANSFERASE"/>
    <property type="match status" value="1"/>
</dbReference>
<feature type="domain" description="Glycosyl transferase family 1" evidence="1">
    <location>
        <begin position="187"/>
        <end position="350"/>
    </location>
</feature>
<evidence type="ECO:0000259" key="2">
    <source>
        <dbReference type="Pfam" id="PF13477"/>
    </source>
</evidence>
<organism evidence="3">
    <name type="scientific">Thermodesulfobacterium geofontis</name>
    <dbReference type="NCBI Taxonomy" id="1295609"/>
    <lineage>
        <taxon>Bacteria</taxon>
        <taxon>Pseudomonadati</taxon>
        <taxon>Thermodesulfobacteriota</taxon>
        <taxon>Thermodesulfobacteria</taxon>
        <taxon>Thermodesulfobacteriales</taxon>
        <taxon>Thermodesulfobacteriaceae</taxon>
        <taxon>Thermodesulfobacterium</taxon>
    </lineage>
</organism>
<evidence type="ECO:0000313" key="3">
    <source>
        <dbReference type="EMBL" id="HGQ85172.1"/>
    </source>
</evidence>
<dbReference type="Pfam" id="PF13477">
    <property type="entry name" value="Glyco_trans_4_2"/>
    <property type="match status" value="1"/>
</dbReference>
<dbReference type="InterPro" id="IPR028098">
    <property type="entry name" value="Glyco_trans_4-like_N"/>
</dbReference>
<proteinExistence type="predicted"/>
<dbReference type="EMBL" id="DSZN01000035">
    <property type="protein sequence ID" value="HGQ85172.1"/>
    <property type="molecule type" value="Genomic_DNA"/>
</dbReference>
<dbReference type="CDD" id="cd03808">
    <property type="entry name" value="GT4_CapM-like"/>
    <property type="match status" value="1"/>
</dbReference>
<dbReference type="GO" id="GO:0016757">
    <property type="term" value="F:glycosyltransferase activity"/>
    <property type="evidence" value="ECO:0007669"/>
    <property type="project" value="InterPro"/>
</dbReference>
<sequence length="372" mass="42209">MSKKRIIVFSSNTAFSLYNFRLPLMLALKERGFDVITVAPEDDEYSKLLKEKVEFYSVKNLDRKGKNPIKDLKLMAEYYSLFKSLKPDLVINFTIKPNIYGSIACGMLKIPSISVITGLGYAFINKGLLNRIVRILYRIAFKFNKFIVFMNPDDMKELSQIAGENKSVLILSEGIDTEKFSPAICEKKEKDKFIFLFVGRFLKDKGILELVKAGGKLYEQNKNFEIWLLGSVDRGNPNSLSDEQIEDIKRLPFVKILPFTKDVRPIICDADCVILPSYYREGVPRVLLEAMSMEKPIITTDAPGCREVCIDGVNGFLVKPKDVGSLYSAMGKMIELKPGKLKEMGANGRKLVIEKYEISKIVNSYVKLIETL</sequence>
<protein>
    <submittedName>
        <fullName evidence="3">Glycosyltransferase family 1 protein</fullName>
    </submittedName>
</protein>
<evidence type="ECO:0000259" key="1">
    <source>
        <dbReference type="Pfam" id="PF00534"/>
    </source>
</evidence>
<dbReference type="Pfam" id="PF00534">
    <property type="entry name" value="Glycos_transf_1"/>
    <property type="match status" value="1"/>
</dbReference>
<keyword evidence="3" id="KW-0808">Transferase</keyword>
<dbReference type="Gene3D" id="3.40.50.2000">
    <property type="entry name" value="Glycogen Phosphorylase B"/>
    <property type="match status" value="2"/>
</dbReference>
<name>A0A7C4JQ43_9BACT</name>
<accession>A0A7C4JQ43</accession>
<dbReference type="SUPFAM" id="SSF53756">
    <property type="entry name" value="UDP-Glycosyltransferase/glycogen phosphorylase"/>
    <property type="match status" value="1"/>
</dbReference>
<reference evidence="3" key="1">
    <citation type="journal article" date="2020" name="mSystems">
        <title>Genome- and Community-Level Interaction Insights into Carbon Utilization and Element Cycling Functions of Hydrothermarchaeota in Hydrothermal Sediment.</title>
        <authorList>
            <person name="Zhou Z."/>
            <person name="Liu Y."/>
            <person name="Xu W."/>
            <person name="Pan J."/>
            <person name="Luo Z.H."/>
            <person name="Li M."/>
        </authorList>
    </citation>
    <scope>NUCLEOTIDE SEQUENCE [LARGE SCALE GENOMIC DNA]</scope>
    <source>
        <strain evidence="3">SpSt-6</strain>
    </source>
</reference>
<comment type="caution">
    <text evidence="3">The sequence shown here is derived from an EMBL/GenBank/DDBJ whole genome shotgun (WGS) entry which is preliminary data.</text>
</comment>
<dbReference type="PANTHER" id="PTHR12526:SF638">
    <property type="entry name" value="SPORE COAT PROTEIN SA"/>
    <property type="match status" value="1"/>
</dbReference>
<dbReference type="AlphaFoldDB" id="A0A7C4JQ43"/>